<dbReference type="Gene3D" id="2.30.30.40">
    <property type="entry name" value="SH3 Domains"/>
    <property type="match status" value="1"/>
</dbReference>
<comment type="caution">
    <text evidence="4">The sequence shown here is derived from an EMBL/GenBank/DDBJ whole genome shotgun (WGS) entry which is preliminary data.</text>
</comment>
<dbReference type="SUPFAM" id="SSF159034">
    <property type="entry name" value="Mib/herc2 domain-like"/>
    <property type="match status" value="1"/>
</dbReference>
<dbReference type="InterPro" id="IPR037252">
    <property type="entry name" value="Mib_Herc2_sf"/>
</dbReference>
<dbReference type="Gene3D" id="3.30.710.10">
    <property type="entry name" value="Potassium Channel Kv1.1, Chain A"/>
    <property type="match status" value="1"/>
</dbReference>
<dbReference type="PROSITE" id="PS50097">
    <property type="entry name" value="BTB"/>
    <property type="match status" value="1"/>
</dbReference>
<dbReference type="InterPro" id="IPR010606">
    <property type="entry name" value="Mib_Herc2"/>
</dbReference>
<evidence type="ECO:0000259" key="3">
    <source>
        <dbReference type="PROSITE" id="PS51416"/>
    </source>
</evidence>
<dbReference type="GO" id="GO:0016567">
    <property type="term" value="P:protein ubiquitination"/>
    <property type="evidence" value="ECO:0007669"/>
    <property type="project" value="InterPro"/>
</dbReference>
<dbReference type="CDD" id="cd18186">
    <property type="entry name" value="BTB_POZ_ZBTB_KLHL-like"/>
    <property type="match status" value="1"/>
</dbReference>
<feature type="domain" description="MIB/HERC2" evidence="3">
    <location>
        <begin position="236"/>
        <end position="308"/>
    </location>
</feature>
<dbReference type="OrthoDB" id="239701at2759"/>
<proteinExistence type="predicted"/>
<protein>
    <submittedName>
        <fullName evidence="4">Ufd4 protein</fullName>
    </submittedName>
</protein>
<dbReference type="Proteomes" id="UP000649617">
    <property type="component" value="Unassembled WGS sequence"/>
</dbReference>
<dbReference type="SUPFAM" id="SSF54695">
    <property type="entry name" value="POZ domain"/>
    <property type="match status" value="1"/>
</dbReference>
<evidence type="ECO:0000313" key="5">
    <source>
        <dbReference type="Proteomes" id="UP000649617"/>
    </source>
</evidence>
<organism evidence="4 5">
    <name type="scientific">Symbiodinium pilosum</name>
    <name type="common">Dinoflagellate</name>
    <dbReference type="NCBI Taxonomy" id="2952"/>
    <lineage>
        <taxon>Eukaryota</taxon>
        <taxon>Sar</taxon>
        <taxon>Alveolata</taxon>
        <taxon>Dinophyceae</taxon>
        <taxon>Suessiales</taxon>
        <taxon>Symbiodiniaceae</taxon>
        <taxon>Symbiodinium</taxon>
    </lineage>
</organism>
<reference evidence="4" key="1">
    <citation type="submission" date="2021-02" db="EMBL/GenBank/DDBJ databases">
        <authorList>
            <person name="Dougan E. K."/>
            <person name="Rhodes N."/>
            <person name="Thang M."/>
            <person name="Chan C."/>
        </authorList>
    </citation>
    <scope>NUCLEOTIDE SEQUENCE</scope>
</reference>
<dbReference type="Pfam" id="PF00651">
    <property type="entry name" value="BTB"/>
    <property type="match status" value="1"/>
</dbReference>
<dbReference type="EMBL" id="CAJNIZ010043526">
    <property type="protein sequence ID" value="CAE7662322.1"/>
    <property type="molecule type" value="Genomic_DNA"/>
</dbReference>
<keyword evidence="5" id="KW-1185">Reference proteome</keyword>
<dbReference type="PROSITE" id="PS51416">
    <property type="entry name" value="MIB_HERC2"/>
    <property type="match status" value="1"/>
</dbReference>
<evidence type="ECO:0000259" key="2">
    <source>
        <dbReference type="PROSITE" id="PS50097"/>
    </source>
</evidence>
<dbReference type="InterPro" id="IPR011333">
    <property type="entry name" value="SKP1/BTB/POZ_sf"/>
</dbReference>
<dbReference type="SMART" id="SM00225">
    <property type="entry name" value="BTB"/>
    <property type="match status" value="1"/>
</dbReference>
<name>A0A812W164_SYMPI</name>
<dbReference type="InterPro" id="IPR000210">
    <property type="entry name" value="BTB/POZ_dom"/>
</dbReference>
<dbReference type="Pfam" id="PF06701">
    <property type="entry name" value="MIB_HERC2"/>
    <property type="match status" value="1"/>
</dbReference>
<accession>A0A812W164</accession>
<feature type="domain" description="BTB" evidence="2">
    <location>
        <begin position="74"/>
        <end position="142"/>
    </location>
</feature>
<sequence>MHQLIYVDSVVFFAQGLHRRRCIVPGPFGVAGYAQPCFPPTACDLALPAFEAMKRKNEDDTNWHSWENMQSDWDDVMLKFGTGGSRAACSVLLRMSSPVFNSMLSSGMREAQNRTIQVEVATKEDFEIFYNLLRPGAFRADKVTQHNVEALLTISEYYQVGFLKHACEDQLLRLPATPDRLLQAENMGLKRQYARCARALAKQCMQEDLEQLRAASPTALMAVATAMRKLLQEDEPESRILKAATLDVRVRRGPDWKWHNQDEEGLGMTVDGTDRAPGWVIVEWDHGLRAKYRVGAEGKYDLRLVGRVTSVLVQGAGGVGDSCNGRYHIEGCFNGKPKFKKQGGSAIMYYAGRWKINHQDSTTGWYYCYPDCDVPTPPTGHWSTQGYSNGDADPAPTVQLPVQDETTTADAS</sequence>
<evidence type="ECO:0000313" key="4">
    <source>
        <dbReference type="EMBL" id="CAE7662322.1"/>
    </source>
</evidence>
<dbReference type="AlphaFoldDB" id="A0A812W164"/>
<gene>
    <name evidence="4" type="primary">Ufd4</name>
    <name evidence="4" type="ORF">SPIL2461_LOCUS18012</name>
</gene>
<dbReference type="GO" id="GO:0004842">
    <property type="term" value="F:ubiquitin-protein transferase activity"/>
    <property type="evidence" value="ECO:0007669"/>
    <property type="project" value="InterPro"/>
</dbReference>
<evidence type="ECO:0000256" key="1">
    <source>
        <dbReference type="SAM" id="MobiDB-lite"/>
    </source>
</evidence>
<feature type="region of interest" description="Disordered" evidence="1">
    <location>
        <begin position="380"/>
        <end position="412"/>
    </location>
</feature>
<dbReference type="GO" id="GO:0046872">
    <property type="term" value="F:metal ion binding"/>
    <property type="evidence" value="ECO:0007669"/>
    <property type="project" value="InterPro"/>
</dbReference>